<dbReference type="InterPro" id="IPR009424">
    <property type="entry name" value="AGP16/20/22/41"/>
</dbReference>
<dbReference type="PANTHER" id="PTHR33513:SF4">
    <property type="entry name" value="GB|AAF04428.1"/>
    <property type="match status" value="1"/>
</dbReference>
<proteinExistence type="predicted"/>
<organism evidence="3 5">
    <name type="scientific">Malus domestica</name>
    <name type="common">Apple</name>
    <name type="synonym">Pyrus malus</name>
    <dbReference type="NCBI Taxonomy" id="3750"/>
    <lineage>
        <taxon>Eukaryota</taxon>
        <taxon>Viridiplantae</taxon>
        <taxon>Streptophyta</taxon>
        <taxon>Embryophyta</taxon>
        <taxon>Tracheophyta</taxon>
        <taxon>Spermatophyta</taxon>
        <taxon>Magnoliopsida</taxon>
        <taxon>eudicotyledons</taxon>
        <taxon>Gunneridae</taxon>
        <taxon>Pentapetalae</taxon>
        <taxon>rosids</taxon>
        <taxon>fabids</taxon>
        <taxon>Rosales</taxon>
        <taxon>Rosaceae</taxon>
        <taxon>Amygdaloideae</taxon>
        <taxon>Maleae</taxon>
        <taxon>Malus</taxon>
    </lineage>
</organism>
<feature type="transmembrane region" description="Helical" evidence="1">
    <location>
        <begin position="181"/>
        <end position="202"/>
    </location>
</feature>
<dbReference type="PANTHER" id="PTHR33513">
    <property type="entry name" value="OS06G0523300 PROTEIN"/>
    <property type="match status" value="1"/>
</dbReference>
<keyword evidence="1" id="KW-0472">Membrane</keyword>
<dbReference type="Pfam" id="PF24847">
    <property type="entry name" value="DUF7722"/>
    <property type="match status" value="1"/>
</dbReference>
<accession>A0A498KJE5</accession>
<reference evidence="3 5" key="1">
    <citation type="submission" date="2018-10" db="EMBL/GenBank/DDBJ databases">
        <title>A high-quality apple genome assembly.</title>
        <authorList>
            <person name="Hu J."/>
        </authorList>
    </citation>
    <scope>NUCLEOTIDE SEQUENCE [LARGE SCALE GENOMIC DNA]</scope>
    <source>
        <strain evidence="5">cv. HFTH1</strain>
        <tissue evidence="3">Young leaf</tissue>
    </source>
</reference>
<evidence type="ECO:0000256" key="1">
    <source>
        <dbReference type="SAM" id="Phobius"/>
    </source>
</evidence>
<dbReference type="Proteomes" id="UP000290289">
    <property type="component" value="Chromosome 1"/>
</dbReference>
<feature type="domain" description="DUF7722" evidence="2">
    <location>
        <begin position="113"/>
        <end position="158"/>
    </location>
</feature>
<dbReference type="AlphaFoldDB" id="A0A498KJE5"/>
<keyword evidence="1" id="KW-0812">Transmembrane</keyword>
<dbReference type="Pfam" id="PF06376">
    <property type="entry name" value="AGP"/>
    <property type="match status" value="1"/>
</dbReference>
<keyword evidence="5" id="KW-1185">Reference proteome</keyword>
<feature type="transmembrane region" description="Helical" evidence="1">
    <location>
        <begin position="222"/>
        <end position="241"/>
    </location>
</feature>
<dbReference type="EMBL" id="RDQH01000088">
    <property type="protein sequence ID" value="RXI09949.1"/>
    <property type="molecule type" value="Genomic_DNA"/>
</dbReference>
<keyword evidence="1" id="KW-1133">Transmembrane helix</keyword>
<evidence type="ECO:0000259" key="2">
    <source>
        <dbReference type="Pfam" id="PF24847"/>
    </source>
</evidence>
<sequence length="242" mass="26581">MFCVHICIYPDSFQFLSPFVVINISPRMKHATYLGSHEDLKGGRKCSSKPSMCTCLNLAIWPSLIGQRYQHLGVHISCKSLSPRVTSFQVGRRGRADQEGDKCGVFFKMPLHYPTYSKSDYETMPEGKLDRLLSEYGLPVVGSVEQKRKFAMGAFLWPPLNRRSSNRGGGKGEKMAAMNSLSFGVVAIIAILYAVVLPMAHATRLAPAPVPAPALTSDGTTIDQGIAYGLMLLALVLTYLIH</sequence>
<dbReference type="InterPro" id="IPR056139">
    <property type="entry name" value="DUF7722"/>
</dbReference>
<evidence type="ECO:0000313" key="3">
    <source>
        <dbReference type="EMBL" id="RXI08309.1"/>
    </source>
</evidence>
<evidence type="ECO:0000313" key="4">
    <source>
        <dbReference type="EMBL" id="RXI09949.1"/>
    </source>
</evidence>
<evidence type="ECO:0000313" key="5">
    <source>
        <dbReference type="Proteomes" id="UP000290289"/>
    </source>
</evidence>
<gene>
    <name evidence="4" type="ORF">DVH24_018547</name>
    <name evidence="3" type="ORF">DVH24_022453</name>
</gene>
<name>A0A498KJE5_MALDO</name>
<protein>
    <recommendedName>
        <fullName evidence="2">DUF7722 domain-containing protein</fullName>
    </recommendedName>
</protein>
<comment type="caution">
    <text evidence="3">The sequence shown here is derived from an EMBL/GenBank/DDBJ whole genome shotgun (WGS) entry which is preliminary data.</text>
</comment>
<dbReference type="EMBL" id="RDQH01000327">
    <property type="protein sequence ID" value="RXI08309.1"/>
    <property type="molecule type" value="Genomic_DNA"/>
</dbReference>